<evidence type="ECO:0000313" key="2">
    <source>
        <dbReference type="EMBL" id="KAJ8435031.1"/>
    </source>
</evidence>
<proteinExistence type="predicted"/>
<feature type="region of interest" description="Disordered" evidence="1">
    <location>
        <begin position="162"/>
        <end position="192"/>
    </location>
</feature>
<sequence length="192" mass="22131">MEMDDTKDASSKPLYSEGESLGKRALYPTRFAGRASTERPPPHNSYPISEQLGPRGTHHLRSMKLHHWLKQIALGNLEAFESNRDTNHRVWHTRKHSFTKKRISFQVGDKGTRTFEVNFLVVDAPMAYNVTFAPYLLLMRFELDNGVLRVTQGRVRANTREKGNARVKMVPQRPKGSKRSRKSEDSRAQDRQ</sequence>
<comment type="caution">
    <text evidence="2">The sequence shown here is derived from an EMBL/GenBank/DDBJ whole genome shotgun (WGS) entry which is preliminary data.</text>
</comment>
<feature type="compositionally biased region" description="Basic and acidic residues" evidence="1">
    <location>
        <begin position="182"/>
        <end position="192"/>
    </location>
</feature>
<accession>A0A9Q1QB70</accession>
<protein>
    <submittedName>
        <fullName evidence="2">Uncharacterized protein</fullName>
    </submittedName>
</protein>
<evidence type="ECO:0000313" key="3">
    <source>
        <dbReference type="Proteomes" id="UP001153076"/>
    </source>
</evidence>
<name>A0A9Q1QB70_9CARY</name>
<reference evidence="2" key="1">
    <citation type="submission" date="2022-04" db="EMBL/GenBank/DDBJ databases">
        <title>Carnegiea gigantea Genome sequencing and assembly v2.</title>
        <authorList>
            <person name="Copetti D."/>
            <person name="Sanderson M.J."/>
            <person name="Burquez A."/>
            <person name="Wojciechowski M.F."/>
        </authorList>
    </citation>
    <scope>NUCLEOTIDE SEQUENCE</scope>
    <source>
        <strain evidence="2">SGP5-SGP5p</strain>
        <tissue evidence="2">Aerial part</tissue>
    </source>
</reference>
<dbReference type="Proteomes" id="UP001153076">
    <property type="component" value="Unassembled WGS sequence"/>
</dbReference>
<keyword evidence="3" id="KW-1185">Reference proteome</keyword>
<dbReference type="OrthoDB" id="1031194at2759"/>
<organism evidence="2 3">
    <name type="scientific">Carnegiea gigantea</name>
    <dbReference type="NCBI Taxonomy" id="171969"/>
    <lineage>
        <taxon>Eukaryota</taxon>
        <taxon>Viridiplantae</taxon>
        <taxon>Streptophyta</taxon>
        <taxon>Embryophyta</taxon>
        <taxon>Tracheophyta</taxon>
        <taxon>Spermatophyta</taxon>
        <taxon>Magnoliopsida</taxon>
        <taxon>eudicotyledons</taxon>
        <taxon>Gunneridae</taxon>
        <taxon>Pentapetalae</taxon>
        <taxon>Caryophyllales</taxon>
        <taxon>Cactineae</taxon>
        <taxon>Cactaceae</taxon>
        <taxon>Cactoideae</taxon>
        <taxon>Echinocereeae</taxon>
        <taxon>Carnegiea</taxon>
    </lineage>
</organism>
<dbReference type="EMBL" id="JAKOGI010000438">
    <property type="protein sequence ID" value="KAJ8435031.1"/>
    <property type="molecule type" value="Genomic_DNA"/>
</dbReference>
<dbReference type="AlphaFoldDB" id="A0A9Q1QB70"/>
<gene>
    <name evidence="2" type="ORF">Cgig2_027240</name>
</gene>
<evidence type="ECO:0000256" key="1">
    <source>
        <dbReference type="SAM" id="MobiDB-lite"/>
    </source>
</evidence>
<feature type="region of interest" description="Disordered" evidence="1">
    <location>
        <begin position="1"/>
        <end position="55"/>
    </location>
</feature>
<feature type="compositionally biased region" description="Basic and acidic residues" evidence="1">
    <location>
        <begin position="1"/>
        <end position="10"/>
    </location>
</feature>